<organism evidence="1 2">
    <name type="scientific">Paenalkalicoccus suaedae</name>
    <dbReference type="NCBI Taxonomy" id="2592382"/>
    <lineage>
        <taxon>Bacteria</taxon>
        <taxon>Bacillati</taxon>
        <taxon>Bacillota</taxon>
        <taxon>Bacilli</taxon>
        <taxon>Bacillales</taxon>
        <taxon>Bacillaceae</taxon>
        <taxon>Paenalkalicoccus</taxon>
    </lineage>
</organism>
<reference evidence="2" key="1">
    <citation type="submission" date="2019-07" db="EMBL/GenBank/DDBJ databases">
        <title>Bacillus alkalisoli sp. nov. isolated from saline soil.</title>
        <authorList>
            <person name="Sun J.-Q."/>
            <person name="Xu L."/>
        </authorList>
    </citation>
    <scope>NUCLEOTIDE SEQUENCE [LARGE SCALE GENOMIC DNA]</scope>
    <source>
        <strain evidence="2">M4U3P1</strain>
    </source>
</reference>
<sequence>MHSSSIQEVNAFLKEMRKVIMLPRQFRMEPRTFDGLAALGLTIPQAKKEIQTLKFVHYDRGPTPDKIGDDTSIWEFGKPIDDDIVYIKLKLHPKRGCICLSFKPSTGPFTLPYRNL</sequence>
<keyword evidence="2" id="KW-1185">Reference proteome</keyword>
<evidence type="ECO:0000313" key="2">
    <source>
        <dbReference type="Proteomes" id="UP000318138"/>
    </source>
</evidence>
<dbReference type="RefSeq" id="WP_176010530.1">
    <property type="nucleotide sequence ID" value="NZ_CP041372.2"/>
</dbReference>
<name>A0A859FJ80_9BACI</name>
<dbReference type="AlphaFoldDB" id="A0A859FJ80"/>
<proteinExistence type="predicted"/>
<accession>A0A859FJ80</accession>
<dbReference type="Proteomes" id="UP000318138">
    <property type="component" value="Chromosome"/>
</dbReference>
<dbReference type="KEGG" id="psua:FLK61_38720"/>
<dbReference type="EMBL" id="CP041372">
    <property type="protein sequence ID" value="QKS72555.1"/>
    <property type="molecule type" value="Genomic_DNA"/>
</dbReference>
<protein>
    <submittedName>
        <fullName evidence="1">Type II toxin-antitoxin system MqsR family toxin</fullName>
    </submittedName>
</protein>
<gene>
    <name evidence="1" type="ORF">FLK61_38720</name>
</gene>
<evidence type="ECO:0000313" key="1">
    <source>
        <dbReference type="EMBL" id="QKS72555.1"/>
    </source>
</evidence>